<dbReference type="AlphaFoldDB" id="A0A3E2BPC0"/>
<reference evidence="1 2" key="1">
    <citation type="submission" date="2018-08" db="EMBL/GenBank/DDBJ databases">
        <title>Genome analysis of the thermophilic bacterium of the candidate phylum Aminicenantes from deep subsurface aquifer revealed its physiology and ecological role.</title>
        <authorList>
            <person name="Kadnikov V.V."/>
            <person name="Mardanov A.V."/>
            <person name="Beletsky A.V."/>
            <person name="Karnachuk O.V."/>
            <person name="Ravin N.V."/>
        </authorList>
    </citation>
    <scope>NUCLEOTIDE SEQUENCE [LARGE SCALE GENOMIC DNA]</scope>
    <source>
        <strain evidence="1">BY38</strain>
    </source>
</reference>
<sequence>MEMKMAKKKQPKGSGLIAVILVLAFMLTVGVAVLTVTSSGPKVSASMRYQEEAFNAAEAGFDAARMTIEDSIAAGRWGSFADHYLTSPDGIDIPFLNMNLATPNPLYFRRLTDEQILRLLDQNSDGQADNPLQVVFFEEPFVYDRNGNLDLRYRYTVFIIDDEAGFNTTDPKDFLMVCIGVVRSGPEITDRILATCRLEIEIEVPEL</sequence>
<proteinExistence type="predicted"/>
<evidence type="ECO:0000313" key="2">
    <source>
        <dbReference type="Proteomes" id="UP000257323"/>
    </source>
</evidence>
<dbReference type="EMBL" id="QUAH01000003">
    <property type="protein sequence ID" value="RFT16568.1"/>
    <property type="molecule type" value="Genomic_DNA"/>
</dbReference>
<evidence type="ECO:0008006" key="3">
    <source>
        <dbReference type="Google" id="ProtNLM"/>
    </source>
</evidence>
<gene>
    <name evidence="1" type="ORF">OP8BY_1746</name>
</gene>
<organism evidence="1 2">
    <name type="scientific">Candidatus Saccharicenans subterraneus</name>
    <dbReference type="NCBI Taxonomy" id="2508984"/>
    <lineage>
        <taxon>Bacteria</taxon>
        <taxon>Candidatus Aminicenantota</taxon>
        <taxon>Candidatus Aminicenantia</taxon>
        <taxon>Candidatus Aminicenantales</taxon>
        <taxon>Candidatus Saccharicenantaceae</taxon>
        <taxon>Candidatus Saccharicenans</taxon>
    </lineage>
</organism>
<name>A0A3E2BPC0_9BACT</name>
<evidence type="ECO:0000313" key="1">
    <source>
        <dbReference type="EMBL" id="RFT16568.1"/>
    </source>
</evidence>
<comment type="caution">
    <text evidence="1">The sequence shown here is derived from an EMBL/GenBank/DDBJ whole genome shotgun (WGS) entry which is preliminary data.</text>
</comment>
<dbReference type="Proteomes" id="UP000257323">
    <property type="component" value="Unassembled WGS sequence"/>
</dbReference>
<accession>A0A3E2BPC0</accession>
<protein>
    <recommendedName>
        <fullName evidence="3">Type 4 fimbrial biogenesis protein PilX N-terminal domain-containing protein</fullName>
    </recommendedName>
</protein>